<proteinExistence type="inferred from homology"/>
<dbReference type="InterPro" id="IPR003836">
    <property type="entry name" value="Glucokinase"/>
</dbReference>
<dbReference type="Proteomes" id="UP000191980">
    <property type="component" value="Unassembled WGS sequence"/>
</dbReference>
<keyword evidence="1" id="KW-0808">Transferase</keyword>
<dbReference type="PANTHER" id="PTHR47363:SF1">
    <property type="entry name" value="GLUCOKINASE"/>
    <property type="match status" value="1"/>
</dbReference>
<evidence type="ECO:0000313" key="4">
    <source>
        <dbReference type="EMBL" id="OQK18181.1"/>
    </source>
</evidence>
<dbReference type="AlphaFoldDB" id="A0A1V8M9A8"/>
<dbReference type="Pfam" id="PF02685">
    <property type="entry name" value="Glucokinase"/>
    <property type="match status" value="1"/>
</dbReference>
<dbReference type="RefSeq" id="WP_080522786.1">
    <property type="nucleotide sequence ID" value="NZ_LPUF01000001.1"/>
</dbReference>
<keyword evidence="2 4" id="KW-0418">Kinase</keyword>
<comment type="caution">
    <text evidence="4">The sequence shown here is derived from an EMBL/GenBank/DDBJ whole genome shotgun (WGS) entry which is preliminary data.</text>
</comment>
<sequence>MILAGDIGGTKTVLALFAKNNQGTLQCEFEQTFASNDYPQFDDILTIFIKSDTTIDAACLGIAGPIVDQRCQTTNLPWIIDARELSAKFGTKKVKLLNDLEAMAIGMLNSPAEDLLELNPQAQIKTGNIAVIAAGTGLGQAVLYWDGQQHQPIATEGGHCDFAPQTLQQDRFLCYLRKKFNGHVSWERVLSGDGFGYLYDFLLDIGFGPACLAVPTANDVSSYAGDRNAIISRLGINHEDPLCVEAVRLFAELYAAEAGNLALKCLSTGGVYIGGGIGPKIRSALENEKFLSAFTNKGRFKNLLSQMSIKLSLNPNTPLIGAANYFSD</sequence>
<reference evidence="4 5" key="1">
    <citation type="submission" date="2015-12" db="EMBL/GenBank/DDBJ databases">
        <authorList>
            <person name="Shamseldin A."/>
            <person name="Moawad H."/>
            <person name="Abd El-Rahim W.M."/>
            <person name="Sadowsky M.J."/>
        </authorList>
    </citation>
    <scope>NUCLEOTIDE SEQUENCE [LARGE SCALE GENOMIC DNA]</scope>
    <source>
        <strain evidence="4 5">WF1</strain>
    </source>
</reference>
<dbReference type="GO" id="GO:0006096">
    <property type="term" value="P:glycolytic process"/>
    <property type="evidence" value="ECO:0007669"/>
    <property type="project" value="InterPro"/>
</dbReference>
<evidence type="ECO:0000256" key="1">
    <source>
        <dbReference type="ARBA" id="ARBA00022679"/>
    </source>
</evidence>
<dbReference type="Gene3D" id="3.40.367.20">
    <property type="match status" value="1"/>
</dbReference>
<dbReference type="SUPFAM" id="SSF53067">
    <property type="entry name" value="Actin-like ATPase domain"/>
    <property type="match status" value="1"/>
</dbReference>
<dbReference type="PANTHER" id="PTHR47363">
    <property type="entry name" value="GLUCOKINASE"/>
    <property type="match status" value="1"/>
</dbReference>
<name>A0A1V8M9A8_9GAMM</name>
<dbReference type="GO" id="GO:0005524">
    <property type="term" value="F:ATP binding"/>
    <property type="evidence" value="ECO:0007669"/>
    <property type="project" value="InterPro"/>
</dbReference>
<keyword evidence="5" id="KW-1185">Reference proteome</keyword>
<dbReference type="Gene3D" id="3.30.420.40">
    <property type="match status" value="1"/>
</dbReference>
<organism evidence="4 5">
    <name type="scientific">Methyloprofundus sedimenti</name>
    <dbReference type="NCBI Taxonomy" id="1420851"/>
    <lineage>
        <taxon>Bacteria</taxon>
        <taxon>Pseudomonadati</taxon>
        <taxon>Pseudomonadota</taxon>
        <taxon>Gammaproteobacteria</taxon>
        <taxon>Methylococcales</taxon>
        <taxon>Methylococcaceae</taxon>
        <taxon>Methyloprofundus</taxon>
    </lineage>
</organism>
<accession>A0A1V8M9A8</accession>
<dbReference type="GO" id="GO:0004340">
    <property type="term" value="F:glucokinase activity"/>
    <property type="evidence" value="ECO:0007669"/>
    <property type="project" value="InterPro"/>
</dbReference>
<dbReference type="EMBL" id="LPUF01000001">
    <property type="protein sequence ID" value="OQK18181.1"/>
    <property type="molecule type" value="Genomic_DNA"/>
</dbReference>
<gene>
    <name evidence="4" type="ORF">AU255_10190</name>
</gene>
<evidence type="ECO:0000256" key="2">
    <source>
        <dbReference type="ARBA" id="ARBA00022777"/>
    </source>
</evidence>
<dbReference type="OrthoDB" id="9800595at2"/>
<dbReference type="InterPro" id="IPR043129">
    <property type="entry name" value="ATPase_NBD"/>
</dbReference>
<dbReference type="STRING" id="1420851.AU255_10190"/>
<evidence type="ECO:0000256" key="3">
    <source>
        <dbReference type="RuleBase" id="RU004046"/>
    </source>
</evidence>
<protein>
    <submittedName>
        <fullName evidence="4">Glucokinase</fullName>
    </submittedName>
</protein>
<dbReference type="CDD" id="cd24008">
    <property type="entry name" value="ASKHA_NBD_GLK"/>
    <property type="match status" value="1"/>
</dbReference>
<evidence type="ECO:0000313" key="5">
    <source>
        <dbReference type="Proteomes" id="UP000191980"/>
    </source>
</evidence>
<dbReference type="NCBIfam" id="TIGR00749">
    <property type="entry name" value="glk"/>
    <property type="match status" value="1"/>
</dbReference>
<comment type="similarity">
    <text evidence="3">Belongs to the bacterial glucokinase family.</text>
</comment>
<dbReference type="GO" id="GO:0005536">
    <property type="term" value="F:D-glucose binding"/>
    <property type="evidence" value="ECO:0007669"/>
    <property type="project" value="InterPro"/>
</dbReference>